<reference evidence="2" key="1">
    <citation type="submission" date="2017-02" db="EMBL/GenBank/DDBJ databases">
        <authorList>
            <person name="Varghese N."/>
            <person name="Submissions S."/>
        </authorList>
    </citation>
    <scope>NUCLEOTIDE SEQUENCE [LARGE SCALE GENOMIC DNA]</scope>
    <source>
        <strain evidence="2">R11H</strain>
    </source>
</reference>
<dbReference type="Proteomes" id="UP000190044">
    <property type="component" value="Unassembled WGS sequence"/>
</dbReference>
<dbReference type="AlphaFoldDB" id="A0A1T5G8N5"/>
<evidence type="ECO:0000313" key="1">
    <source>
        <dbReference type="EMBL" id="SKC04719.1"/>
    </source>
</evidence>
<accession>A0A1T5G8N5</accession>
<dbReference type="RefSeq" id="WP_245798820.1">
    <property type="nucleotide sequence ID" value="NZ_FUYP01000063.1"/>
</dbReference>
<keyword evidence="2" id="KW-1185">Reference proteome</keyword>
<organism evidence="1 2">
    <name type="scientific">Sphingopyxis flava</name>
    <dbReference type="NCBI Taxonomy" id="1507287"/>
    <lineage>
        <taxon>Bacteria</taxon>
        <taxon>Pseudomonadati</taxon>
        <taxon>Pseudomonadota</taxon>
        <taxon>Alphaproteobacteria</taxon>
        <taxon>Sphingomonadales</taxon>
        <taxon>Sphingomonadaceae</taxon>
        <taxon>Sphingopyxis</taxon>
    </lineage>
</organism>
<gene>
    <name evidence="1" type="ORF">SAMN06295937_10634</name>
</gene>
<name>A0A1T5G8N5_9SPHN</name>
<protein>
    <submittedName>
        <fullName evidence="1">Uncharacterized protein</fullName>
    </submittedName>
</protein>
<proteinExistence type="predicted"/>
<sequence>MNGRYGISGALLPFSAEGAVQVVDAFSRLADETQDTAGVNPSDRDVLLEASGPMFTNMWLLDCLGKAMTGSVPDMVNADGDDLVFHRIVFPLAKGVVGKSIVRRLNAAQWLEPASDNFWNWLAPAMKNKKPQAAKGKQAFVTTMDDGTPVFANVELKGRKLIVEVNSAARAERATVQVREWMGDYLDVPMTEIRTLAQVMADDAPRAPQDEVLDIPPHEMERIVHDMLTREYTKTLDEPVPALDHKTPRALARTKAGRAKVADWLKYIENGSAKSSAGDPMASYDFTWMWEELGLSELRR</sequence>
<dbReference type="EMBL" id="FUYP01000063">
    <property type="protein sequence ID" value="SKC04719.1"/>
    <property type="molecule type" value="Genomic_DNA"/>
</dbReference>
<evidence type="ECO:0000313" key="2">
    <source>
        <dbReference type="Proteomes" id="UP000190044"/>
    </source>
</evidence>